<dbReference type="InterPro" id="IPR049892">
    <property type="entry name" value="AA9"/>
</dbReference>
<dbReference type="EMBL" id="KV429066">
    <property type="protein sequence ID" value="KZT68495.1"/>
    <property type="molecule type" value="Genomic_DNA"/>
</dbReference>
<evidence type="ECO:0000256" key="1">
    <source>
        <dbReference type="ARBA" id="ARBA00001973"/>
    </source>
</evidence>
<evidence type="ECO:0000256" key="16">
    <source>
        <dbReference type="SAM" id="MobiDB-lite"/>
    </source>
</evidence>
<evidence type="ECO:0000313" key="18">
    <source>
        <dbReference type="EMBL" id="KZT68495.1"/>
    </source>
</evidence>
<accession>A0A165PQ89</accession>
<comment type="subcellular location">
    <subcellularLocation>
        <location evidence="2">Secreted</location>
    </subcellularLocation>
</comment>
<keyword evidence="7" id="KW-0560">Oxidoreductase</keyword>
<reference evidence="18 19" key="1">
    <citation type="journal article" date="2016" name="Mol. Biol. Evol.">
        <title>Comparative Genomics of Early-Diverging Mushroom-Forming Fungi Provides Insights into the Origins of Lignocellulose Decay Capabilities.</title>
        <authorList>
            <person name="Nagy L.G."/>
            <person name="Riley R."/>
            <person name="Tritt A."/>
            <person name="Adam C."/>
            <person name="Daum C."/>
            <person name="Floudas D."/>
            <person name="Sun H."/>
            <person name="Yadav J.S."/>
            <person name="Pangilinan J."/>
            <person name="Larsson K.H."/>
            <person name="Matsuura K."/>
            <person name="Barry K."/>
            <person name="Labutti K."/>
            <person name="Kuo R."/>
            <person name="Ohm R.A."/>
            <person name="Bhattacharya S.S."/>
            <person name="Shirouzu T."/>
            <person name="Yoshinaga Y."/>
            <person name="Martin F.M."/>
            <person name="Grigoriev I.V."/>
            <person name="Hibbett D.S."/>
        </authorList>
    </citation>
    <scope>NUCLEOTIDE SEQUENCE [LARGE SCALE GENOMIC DNA]</scope>
    <source>
        <strain evidence="18 19">L-15889</strain>
    </source>
</reference>
<keyword evidence="12" id="KW-0624">Polysaccharide degradation</keyword>
<evidence type="ECO:0000256" key="14">
    <source>
        <dbReference type="ARBA" id="ARBA00045077"/>
    </source>
</evidence>
<evidence type="ECO:0000256" key="2">
    <source>
        <dbReference type="ARBA" id="ARBA00004613"/>
    </source>
</evidence>
<dbReference type="PANTHER" id="PTHR33353:SF10">
    <property type="entry name" value="ENDO-BETA-1,4-GLUCANASE D"/>
    <property type="match status" value="1"/>
</dbReference>
<dbReference type="GO" id="GO:0046872">
    <property type="term" value="F:metal ion binding"/>
    <property type="evidence" value="ECO:0007669"/>
    <property type="project" value="UniProtKB-KW"/>
</dbReference>
<evidence type="ECO:0000256" key="11">
    <source>
        <dbReference type="ARBA" id="ARBA00023277"/>
    </source>
</evidence>
<evidence type="ECO:0000256" key="12">
    <source>
        <dbReference type="ARBA" id="ARBA00023326"/>
    </source>
</evidence>
<dbReference type="GO" id="GO:0005576">
    <property type="term" value="C:extracellular region"/>
    <property type="evidence" value="ECO:0007669"/>
    <property type="project" value="UniProtKB-SubCell"/>
</dbReference>
<proteinExistence type="inferred from homology"/>
<comment type="cofactor">
    <cofactor evidence="1">
        <name>Cu(2+)</name>
        <dbReference type="ChEBI" id="CHEBI:29036"/>
    </cofactor>
</comment>
<dbReference type="STRING" id="1314783.A0A165PQ89"/>
<evidence type="ECO:0000259" key="17">
    <source>
        <dbReference type="Pfam" id="PF03443"/>
    </source>
</evidence>
<dbReference type="Gene3D" id="2.70.50.70">
    <property type="match status" value="1"/>
</dbReference>
<evidence type="ECO:0000313" key="19">
    <source>
        <dbReference type="Proteomes" id="UP000076727"/>
    </source>
</evidence>
<dbReference type="Proteomes" id="UP000076727">
    <property type="component" value="Unassembled WGS sequence"/>
</dbReference>
<keyword evidence="4" id="KW-0479">Metal-binding</keyword>
<keyword evidence="6" id="KW-0136">Cellulose degradation</keyword>
<keyword evidence="9 18" id="KW-0503">Monooxygenase</keyword>
<evidence type="ECO:0000256" key="7">
    <source>
        <dbReference type="ARBA" id="ARBA00023002"/>
    </source>
</evidence>
<keyword evidence="5" id="KW-0732">Signal</keyword>
<keyword evidence="8" id="KW-0186">Copper</keyword>
<dbReference type="EC" id="1.14.99.56" evidence="15"/>
<feature type="region of interest" description="Disordered" evidence="16">
    <location>
        <begin position="274"/>
        <end position="312"/>
    </location>
</feature>
<sequence>LLVPLLAALRVSAHGYVSKIVIDGVAYAGNEPGDDTGASPIRMISTIDPVKGANNSYLNCGQEAQVAAYTAPAKPGSNVTFQWSGAPGGGDNWPHNTGPLMTYMTECTTTNCTAFDASSAEWFKIDQLGMNSSTTWYQGYLTQGDSYTITLPSSIKPGGYLIRHELISLQLAVSVGGAEFYPMCAQVVISGSGDGTPSSDETCTFPGGYSDTDPGIYVPDIYNGDLDYVFPGPNISHLAYPGDGMITAKVSGGDSPPSGSQIASSTVSVAVVAVPTGDGGTSTASGSSGSDSGSSSDSGDASGASAGAVPTA</sequence>
<comment type="similarity">
    <text evidence="13">Belongs to the polysaccharide monooxygenase AA9 family.</text>
</comment>
<dbReference type="GO" id="GO:0030245">
    <property type="term" value="P:cellulose catabolic process"/>
    <property type="evidence" value="ECO:0007669"/>
    <property type="project" value="UniProtKB-KW"/>
</dbReference>
<dbReference type="AlphaFoldDB" id="A0A165PQ89"/>
<gene>
    <name evidence="18" type="ORF">DAEQUDRAFT_653161</name>
</gene>
<feature type="non-terminal residue" evidence="18">
    <location>
        <position position="312"/>
    </location>
</feature>
<keyword evidence="10" id="KW-1015">Disulfide bond</keyword>
<dbReference type="GO" id="GO:0004497">
    <property type="term" value="F:monooxygenase activity"/>
    <property type="evidence" value="ECO:0007669"/>
    <property type="project" value="UniProtKB-KW"/>
</dbReference>
<dbReference type="OrthoDB" id="4849160at2759"/>
<feature type="domain" description="Auxiliary Activity family 9 catalytic" evidence="17">
    <location>
        <begin position="14"/>
        <end position="223"/>
    </location>
</feature>
<name>A0A165PQ89_9APHY</name>
<evidence type="ECO:0000256" key="10">
    <source>
        <dbReference type="ARBA" id="ARBA00023157"/>
    </source>
</evidence>
<evidence type="ECO:0000256" key="8">
    <source>
        <dbReference type="ARBA" id="ARBA00023008"/>
    </source>
</evidence>
<dbReference type="PANTHER" id="PTHR33353">
    <property type="entry name" value="PUTATIVE (AFU_ORTHOLOGUE AFUA_1G12560)-RELATED"/>
    <property type="match status" value="1"/>
</dbReference>
<evidence type="ECO:0000256" key="6">
    <source>
        <dbReference type="ARBA" id="ARBA00023001"/>
    </source>
</evidence>
<comment type="catalytic activity">
    <reaction evidence="14">
        <text>[(1-&gt;4)-beta-D-glucosyl]n+m + reduced acceptor + O2 = 4-dehydro-beta-D-glucosyl-[(1-&gt;4)-beta-D-glucosyl]n-1 + [(1-&gt;4)-beta-D-glucosyl]m + acceptor + H2O.</text>
        <dbReference type="EC" id="1.14.99.56"/>
    </reaction>
</comment>
<keyword evidence="11" id="KW-0119">Carbohydrate metabolism</keyword>
<protein>
    <recommendedName>
        <fullName evidence="15">lytic cellulose monooxygenase (C4-dehydrogenating)</fullName>
        <ecNumber evidence="15">1.14.99.56</ecNumber>
    </recommendedName>
</protein>
<evidence type="ECO:0000256" key="4">
    <source>
        <dbReference type="ARBA" id="ARBA00022723"/>
    </source>
</evidence>
<evidence type="ECO:0000256" key="3">
    <source>
        <dbReference type="ARBA" id="ARBA00022525"/>
    </source>
</evidence>
<dbReference type="InterPro" id="IPR005103">
    <property type="entry name" value="AA9_LPMO"/>
</dbReference>
<evidence type="ECO:0000256" key="15">
    <source>
        <dbReference type="ARBA" id="ARBA00047174"/>
    </source>
</evidence>
<dbReference type="Pfam" id="PF03443">
    <property type="entry name" value="AA9"/>
    <property type="match status" value="1"/>
</dbReference>
<evidence type="ECO:0000256" key="5">
    <source>
        <dbReference type="ARBA" id="ARBA00022729"/>
    </source>
</evidence>
<keyword evidence="19" id="KW-1185">Reference proteome</keyword>
<evidence type="ECO:0000256" key="9">
    <source>
        <dbReference type="ARBA" id="ARBA00023033"/>
    </source>
</evidence>
<feature type="non-terminal residue" evidence="18">
    <location>
        <position position="1"/>
    </location>
</feature>
<evidence type="ECO:0000256" key="13">
    <source>
        <dbReference type="ARBA" id="ARBA00044502"/>
    </source>
</evidence>
<organism evidence="18 19">
    <name type="scientific">Daedalea quercina L-15889</name>
    <dbReference type="NCBI Taxonomy" id="1314783"/>
    <lineage>
        <taxon>Eukaryota</taxon>
        <taxon>Fungi</taxon>
        <taxon>Dikarya</taxon>
        <taxon>Basidiomycota</taxon>
        <taxon>Agaricomycotina</taxon>
        <taxon>Agaricomycetes</taxon>
        <taxon>Polyporales</taxon>
        <taxon>Fomitopsis</taxon>
    </lineage>
</organism>
<keyword evidence="3" id="KW-0964">Secreted</keyword>
<dbReference type="CDD" id="cd21175">
    <property type="entry name" value="LPMO_AA9"/>
    <property type="match status" value="1"/>
</dbReference>